<comment type="caution">
    <text evidence="2">The sequence shown here is derived from an EMBL/GenBank/DDBJ whole genome shotgun (WGS) entry which is preliminary data.</text>
</comment>
<evidence type="ECO:0000256" key="1">
    <source>
        <dbReference type="SAM" id="MobiDB-lite"/>
    </source>
</evidence>
<proteinExistence type="predicted"/>
<gene>
    <name evidence="2" type="ORF">CKAH01_11319</name>
</gene>
<feature type="region of interest" description="Disordered" evidence="1">
    <location>
        <begin position="41"/>
        <end position="87"/>
    </location>
</feature>
<feature type="compositionally biased region" description="Low complexity" evidence="1">
    <location>
        <begin position="70"/>
        <end position="84"/>
    </location>
</feature>
<keyword evidence="3" id="KW-1185">Reference proteome</keyword>
<reference evidence="2" key="1">
    <citation type="submission" date="2023-02" db="EMBL/GenBank/DDBJ databases">
        <title>Colletotrichum kahawae CIFC_Que2 genome sequencing and assembly.</title>
        <authorList>
            <person name="Baroncelli R."/>
        </authorList>
    </citation>
    <scope>NUCLEOTIDE SEQUENCE</scope>
    <source>
        <strain evidence="2">CIFC_Que2</strain>
    </source>
</reference>
<protein>
    <submittedName>
        <fullName evidence="2">Uncharacterized protein</fullName>
    </submittedName>
</protein>
<accession>A0AAD9YTU6</accession>
<evidence type="ECO:0000313" key="3">
    <source>
        <dbReference type="Proteomes" id="UP001281614"/>
    </source>
</evidence>
<organism evidence="2 3">
    <name type="scientific">Colletotrichum kahawae</name>
    <name type="common">Coffee berry disease fungus</name>
    <dbReference type="NCBI Taxonomy" id="34407"/>
    <lineage>
        <taxon>Eukaryota</taxon>
        <taxon>Fungi</taxon>
        <taxon>Dikarya</taxon>
        <taxon>Ascomycota</taxon>
        <taxon>Pezizomycotina</taxon>
        <taxon>Sordariomycetes</taxon>
        <taxon>Hypocreomycetidae</taxon>
        <taxon>Glomerellales</taxon>
        <taxon>Glomerellaceae</taxon>
        <taxon>Colletotrichum</taxon>
        <taxon>Colletotrichum gloeosporioides species complex</taxon>
    </lineage>
</organism>
<dbReference type="EMBL" id="VYYT01000003">
    <property type="protein sequence ID" value="KAK2779396.1"/>
    <property type="molecule type" value="Genomic_DNA"/>
</dbReference>
<evidence type="ECO:0000313" key="2">
    <source>
        <dbReference type="EMBL" id="KAK2779396.1"/>
    </source>
</evidence>
<sequence length="136" mass="14523">MYFADWAGPIVVEIATGAVPVTDARVFPGFAMPPDVARDGRAAKCGEGAALPSPKPDPTDHWTGDTNACTQHTQHTTHTPDTQHALAKGGEERALTSPAVLWPWRSHGIASRGNTAKPRRPGVVIKQSFAPARPRE</sequence>
<name>A0AAD9YTU6_COLKA</name>
<dbReference type="AlphaFoldDB" id="A0AAD9YTU6"/>
<dbReference type="Proteomes" id="UP001281614">
    <property type="component" value="Unassembled WGS sequence"/>
</dbReference>